<dbReference type="RefSeq" id="WP_260104157.1">
    <property type="nucleotide sequence ID" value="NZ_JALXSQ010000015.1"/>
</dbReference>
<comment type="caution">
    <text evidence="10">The sequence shown here is derived from an EMBL/GenBank/DDBJ whole genome shotgun (WGS) entry which is preliminary data.</text>
</comment>
<dbReference type="EMBL" id="JALXSQ010000015">
    <property type="protein sequence ID" value="MCT2042740.1"/>
    <property type="molecule type" value="Genomic_DNA"/>
</dbReference>
<evidence type="ECO:0000256" key="4">
    <source>
        <dbReference type="ARBA" id="ARBA00022475"/>
    </source>
</evidence>
<protein>
    <submittedName>
        <fullName evidence="10">Branched-chain amino acid transport system II carrier protein</fullName>
    </submittedName>
</protein>
<evidence type="ECO:0000256" key="3">
    <source>
        <dbReference type="ARBA" id="ARBA00022448"/>
    </source>
</evidence>
<evidence type="ECO:0000313" key="11">
    <source>
        <dbReference type="Proteomes" id="UP001525379"/>
    </source>
</evidence>
<dbReference type="Pfam" id="PF05525">
    <property type="entry name" value="Branch_AA_trans"/>
    <property type="match status" value="1"/>
</dbReference>
<feature type="transmembrane region" description="Helical" evidence="9">
    <location>
        <begin position="137"/>
        <end position="158"/>
    </location>
</feature>
<keyword evidence="11" id="KW-1185">Reference proteome</keyword>
<feature type="transmembrane region" description="Helical" evidence="9">
    <location>
        <begin position="56"/>
        <end position="78"/>
    </location>
</feature>
<dbReference type="InterPro" id="IPR004685">
    <property type="entry name" value="Brnchd-chn_aa_trnsp_Livcs"/>
</dbReference>
<evidence type="ECO:0000256" key="2">
    <source>
        <dbReference type="ARBA" id="ARBA00008540"/>
    </source>
</evidence>
<feature type="transmembrane region" description="Helical" evidence="9">
    <location>
        <begin position="211"/>
        <end position="234"/>
    </location>
</feature>
<evidence type="ECO:0000256" key="1">
    <source>
        <dbReference type="ARBA" id="ARBA00004651"/>
    </source>
</evidence>
<feature type="transmembrane region" description="Helical" evidence="9">
    <location>
        <begin position="396"/>
        <end position="413"/>
    </location>
</feature>
<evidence type="ECO:0000256" key="7">
    <source>
        <dbReference type="ARBA" id="ARBA00022989"/>
    </source>
</evidence>
<feature type="transmembrane region" description="Helical" evidence="9">
    <location>
        <begin position="340"/>
        <end position="360"/>
    </location>
</feature>
<organism evidence="10 11">
    <name type="scientific">Pseudoclavibacter albus</name>
    <dbReference type="NCBI Taxonomy" id="272241"/>
    <lineage>
        <taxon>Bacteria</taxon>
        <taxon>Bacillati</taxon>
        <taxon>Actinomycetota</taxon>
        <taxon>Actinomycetes</taxon>
        <taxon>Micrococcales</taxon>
        <taxon>Microbacteriaceae</taxon>
        <taxon>Pseudoclavibacter</taxon>
    </lineage>
</organism>
<dbReference type="Proteomes" id="UP001525379">
    <property type="component" value="Unassembled WGS sequence"/>
</dbReference>
<name>A0ABT2HWP4_9MICO</name>
<dbReference type="PANTHER" id="PTHR30588:SF0">
    <property type="entry name" value="BRANCHED-CHAIN AMINO ACID PERMEASE BRNQ"/>
    <property type="match status" value="1"/>
</dbReference>
<keyword evidence="8 9" id="KW-0472">Membrane</keyword>
<evidence type="ECO:0000256" key="8">
    <source>
        <dbReference type="ARBA" id="ARBA00023136"/>
    </source>
</evidence>
<comment type="similarity">
    <text evidence="2">Belongs to the branched chain amino acid transporter family.</text>
</comment>
<dbReference type="PANTHER" id="PTHR30588">
    <property type="entry name" value="BRANCHED-CHAIN AMINO ACID TRANSPORT SYSTEM 2 CARRIER PROTEIN"/>
    <property type="match status" value="1"/>
</dbReference>
<feature type="transmembrane region" description="Helical" evidence="9">
    <location>
        <begin position="246"/>
        <end position="270"/>
    </location>
</feature>
<evidence type="ECO:0000256" key="9">
    <source>
        <dbReference type="SAM" id="Phobius"/>
    </source>
</evidence>
<keyword evidence="7 9" id="KW-1133">Transmembrane helix</keyword>
<keyword evidence="3" id="KW-0813">Transport</keyword>
<feature type="transmembrane region" description="Helical" evidence="9">
    <location>
        <begin position="433"/>
        <end position="453"/>
    </location>
</feature>
<proteinExistence type="inferred from homology"/>
<feature type="transmembrane region" description="Helical" evidence="9">
    <location>
        <begin position="295"/>
        <end position="320"/>
    </location>
</feature>
<reference evidence="10 11" key="1">
    <citation type="submission" date="2022-04" db="EMBL/GenBank/DDBJ databases">
        <title>Human microbiome associated bacterial genomes.</title>
        <authorList>
            <person name="Sandstrom S."/>
            <person name="Salamzade R."/>
            <person name="Kalan L.R."/>
        </authorList>
    </citation>
    <scope>NUCLEOTIDE SEQUENCE [LARGE SCALE GENOMIC DNA]</scope>
    <source>
        <strain evidence="11">p3-SID1799</strain>
    </source>
</reference>
<keyword evidence="4" id="KW-1003">Cell membrane</keyword>
<feature type="transmembrane region" description="Helical" evidence="9">
    <location>
        <begin position="170"/>
        <end position="191"/>
    </location>
</feature>
<feature type="transmembrane region" description="Helical" evidence="9">
    <location>
        <begin position="99"/>
        <end position="117"/>
    </location>
</feature>
<accession>A0ABT2HWP4</accession>
<evidence type="ECO:0000256" key="5">
    <source>
        <dbReference type="ARBA" id="ARBA00022692"/>
    </source>
</evidence>
<evidence type="ECO:0000256" key="6">
    <source>
        <dbReference type="ARBA" id="ARBA00022970"/>
    </source>
</evidence>
<dbReference type="NCBIfam" id="TIGR00796">
    <property type="entry name" value="livcs"/>
    <property type="match status" value="1"/>
</dbReference>
<feature type="transmembrane region" description="Helical" evidence="9">
    <location>
        <begin position="28"/>
        <end position="50"/>
    </location>
</feature>
<keyword evidence="6" id="KW-0029">Amino-acid transport</keyword>
<gene>
    <name evidence="10" type="primary">brnQ</name>
    <name evidence="10" type="ORF">M3D15_05255</name>
</gene>
<evidence type="ECO:0000313" key="10">
    <source>
        <dbReference type="EMBL" id="MCT2042740.1"/>
    </source>
</evidence>
<comment type="subcellular location">
    <subcellularLocation>
        <location evidence="1">Cell membrane</location>
        <topology evidence="1">Multi-pass membrane protein</topology>
    </subcellularLocation>
</comment>
<feature type="transmembrane region" description="Helical" evidence="9">
    <location>
        <begin position="366"/>
        <end position="384"/>
    </location>
</feature>
<keyword evidence="5 9" id="KW-0812">Transmembrane</keyword>
<sequence>MPSAAAVDDATSTTPSERGPKTFLTNSLLTGSLIFGLFFGAGNLIFPVSLGHDAGAAMWVTLIGFLLTAVGLPVLGTIAAARIAPNDIVGLSGRVSRRFSLVFCSALFLTIGPFFAVPRTAMVSYEMTVGALVPKDAAPYALAIFTVVFFALVALAAFRPGRIMDYVGKFLTPLFLVLLAAVLIAAVVVPMTTTLPEPTASASEHPFVTGIIGGYNTMDALGAMLFAIVIIDAVRRRGVTEQKKIAATVTGGGIVAAITMAILCLALGYMGATASALAAPGANGATILRLVSNHYYGVIGSALAGAIMLVACLKTSIGLITAGSETFTEMFPRALTQRQWVAVFLIVSVLVANVGLDVIIAASLPVLRFLYPLTIVFVVLALLGDKIASGAISYRVTIIVTVIASLLDLVQLLPSGPLVDAVTGVAKAIMPGYELGLGWILPSVLGMAIGTLVERMLARRNVTGATADEPQRP</sequence>